<dbReference type="Pfam" id="PF12311">
    <property type="entry name" value="DUF3632"/>
    <property type="match status" value="1"/>
</dbReference>
<keyword evidence="2" id="KW-1185">Reference proteome</keyword>
<dbReference type="GeneID" id="63842614"/>
<protein>
    <submittedName>
        <fullName evidence="1">Uncharacterized protein</fullName>
    </submittedName>
</protein>
<reference evidence="1" key="1">
    <citation type="journal article" date="2020" name="Phytopathology">
        <title>Genome sequence of the chestnut blight fungus Cryphonectria parasitica EP155: A fundamental resource for an archetypical invasive plant pathogen.</title>
        <authorList>
            <person name="Crouch J.A."/>
            <person name="Dawe A."/>
            <person name="Aerts A."/>
            <person name="Barry K."/>
            <person name="Churchill A.C.L."/>
            <person name="Grimwood J."/>
            <person name="Hillman B."/>
            <person name="Milgroom M.G."/>
            <person name="Pangilinan J."/>
            <person name="Smith M."/>
            <person name="Salamov A."/>
            <person name="Schmutz J."/>
            <person name="Yadav J."/>
            <person name="Grigoriev I.V."/>
            <person name="Nuss D."/>
        </authorList>
    </citation>
    <scope>NUCLEOTIDE SEQUENCE</scope>
    <source>
        <strain evidence="1">EP155</strain>
    </source>
</reference>
<dbReference type="RefSeq" id="XP_040779610.1">
    <property type="nucleotide sequence ID" value="XM_040925485.1"/>
</dbReference>
<gene>
    <name evidence="1" type="ORF">M406DRAFT_71635</name>
</gene>
<proteinExistence type="predicted"/>
<comment type="caution">
    <text evidence="1">The sequence shown here is derived from an EMBL/GenBank/DDBJ whole genome shotgun (WGS) entry which is preliminary data.</text>
</comment>
<evidence type="ECO:0000313" key="1">
    <source>
        <dbReference type="EMBL" id="KAF3768649.1"/>
    </source>
</evidence>
<dbReference type="OrthoDB" id="3350591at2759"/>
<dbReference type="AlphaFoldDB" id="A0A9P5CRJ8"/>
<organism evidence="1 2">
    <name type="scientific">Cryphonectria parasitica (strain ATCC 38755 / EP155)</name>
    <dbReference type="NCBI Taxonomy" id="660469"/>
    <lineage>
        <taxon>Eukaryota</taxon>
        <taxon>Fungi</taxon>
        <taxon>Dikarya</taxon>
        <taxon>Ascomycota</taxon>
        <taxon>Pezizomycotina</taxon>
        <taxon>Sordariomycetes</taxon>
        <taxon>Sordariomycetidae</taxon>
        <taxon>Diaporthales</taxon>
        <taxon>Cryphonectriaceae</taxon>
        <taxon>Cryphonectria-Endothia species complex</taxon>
        <taxon>Cryphonectria</taxon>
    </lineage>
</organism>
<name>A0A9P5CRJ8_CRYP1</name>
<dbReference type="InterPro" id="IPR022085">
    <property type="entry name" value="OpdG"/>
</dbReference>
<evidence type="ECO:0000313" key="2">
    <source>
        <dbReference type="Proteomes" id="UP000803844"/>
    </source>
</evidence>
<dbReference type="Proteomes" id="UP000803844">
    <property type="component" value="Unassembled WGS sequence"/>
</dbReference>
<accession>A0A9P5CRJ8</accession>
<sequence length="240" mass="27582">MGETIEEYFSDTELTQTNLHDSAALIYTFLTGGATCYDTAQGLMDSFHGPNATDVPDVIEICIVEVAEDFWEMHEALVKLMSELRSRQQQHSKKDLTEFDDSLYYSLRERWVRYGDPDPSSRSRDQERLDWTSLNRFTALLYAAGFQKLADFGKATLSMTLRRNTWRINWSCPENTSDSIVALQGHAPAAAHWINISGQCLYDDCKDVRESWTTWTEDMDWIASQSQLNEEARPHIFGIK</sequence>
<dbReference type="EMBL" id="MU032345">
    <property type="protein sequence ID" value="KAF3768649.1"/>
    <property type="molecule type" value="Genomic_DNA"/>
</dbReference>